<evidence type="ECO:0000313" key="3">
    <source>
        <dbReference type="RefSeq" id="XP_030976383.1"/>
    </source>
</evidence>
<evidence type="ECO:0000313" key="2">
    <source>
        <dbReference type="Proteomes" id="UP000515153"/>
    </source>
</evidence>
<sequence length="113" mass="12679">MSNEGPERDEQKLRLQENIHASKQCLKSAKRHPSKSLVKRYTFRFGTASNYPGRAQIRNTALPANYTSQNGDNHIPYLSNKDKQSPNAHLKFAKPSPNMVRKRAAEGGGAYPI</sequence>
<accession>A0A6P8ANB6</accession>
<gene>
    <name evidence="3" type="ORF">PgNI_11825</name>
</gene>
<organism evidence="2 3">
    <name type="scientific">Pyricularia grisea</name>
    <name type="common">Crabgrass-specific blast fungus</name>
    <name type="synonym">Magnaporthe grisea</name>
    <dbReference type="NCBI Taxonomy" id="148305"/>
    <lineage>
        <taxon>Eukaryota</taxon>
        <taxon>Fungi</taxon>
        <taxon>Dikarya</taxon>
        <taxon>Ascomycota</taxon>
        <taxon>Pezizomycotina</taxon>
        <taxon>Sordariomycetes</taxon>
        <taxon>Sordariomycetidae</taxon>
        <taxon>Magnaporthales</taxon>
        <taxon>Pyriculariaceae</taxon>
        <taxon>Pyricularia</taxon>
    </lineage>
</organism>
<dbReference type="GeneID" id="41966692"/>
<reference evidence="3" key="3">
    <citation type="submission" date="2025-08" db="UniProtKB">
        <authorList>
            <consortium name="RefSeq"/>
        </authorList>
    </citation>
    <scope>IDENTIFICATION</scope>
    <source>
        <strain evidence="3">NI907</strain>
    </source>
</reference>
<protein>
    <submittedName>
        <fullName evidence="3">Uncharacterized protein</fullName>
    </submittedName>
</protein>
<evidence type="ECO:0000256" key="1">
    <source>
        <dbReference type="SAM" id="MobiDB-lite"/>
    </source>
</evidence>
<dbReference type="AlphaFoldDB" id="A0A6P8ANB6"/>
<reference evidence="3" key="2">
    <citation type="submission" date="2019-10" db="EMBL/GenBank/DDBJ databases">
        <authorList>
            <consortium name="NCBI Genome Project"/>
        </authorList>
    </citation>
    <scope>NUCLEOTIDE SEQUENCE</scope>
    <source>
        <strain evidence="3">NI907</strain>
    </source>
</reference>
<name>A0A6P8ANB6_PYRGI</name>
<dbReference type="RefSeq" id="XP_030976383.1">
    <property type="nucleotide sequence ID" value="XM_031131787.1"/>
</dbReference>
<feature type="region of interest" description="Disordered" evidence="1">
    <location>
        <begin position="65"/>
        <end position="93"/>
    </location>
</feature>
<keyword evidence="2" id="KW-1185">Reference proteome</keyword>
<proteinExistence type="predicted"/>
<reference evidence="2 3" key="1">
    <citation type="journal article" date="2019" name="Mol. Biol. Evol.">
        <title>Blast fungal genomes show frequent chromosomal changes, gene gains and losses, and effector gene turnover.</title>
        <authorList>
            <person name="Gomez Luciano L.B."/>
            <person name="Jason Tsai I."/>
            <person name="Chuma I."/>
            <person name="Tosa Y."/>
            <person name="Chen Y.H."/>
            <person name="Li J.Y."/>
            <person name="Li M.Y."/>
            <person name="Jade Lu M.Y."/>
            <person name="Nakayashiki H."/>
            <person name="Li W.H."/>
        </authorList>
    </citation>
    <scope>NUCLEOTIDE SEQUENCE [LARGE SCALE GENOMIC DNA]</scope>
    <source>
        <strain evidence="2 3">NI907</strain>
    </source>
</reference>
<dbReference type="Proteomes" id="UP000515153">
    <property type="component" value="Chromosome V"/>
</dbReference>
<dbReference type="KEGG" id="pgri:PgNI_11825"/>